<dbReference type="GO" id="GO:0032456">
    <property type="term" value="P:endocytic recycling"/>
    <property type="evidence" value="ECO:0007669"/>
    <property type="project" value="InterPro"/>
</dbReference>
<reference evidence="7" key="1">
    <citation type="submission" date="2011-05" db="EMBL/GenBank/DDBJ databases">
        <authorList>
            <person name="Richards S.R."/>
            <person name="Qu J."/>
            <person name="Jiang H."/>
            <person name="Jhangiani S.N."/>
            <person name="Agravi P."/>
            <person name="Goodspeed R."/>
            <person name="Gross S."/>
            <person name="Mandapat C."/>
            <person name="Jackson L."/>
            <person name="Mathew T."/>
            <person name="Pu L."/>
            <person name="Thornton R."/>
            <person name="Saada N."/>
            <person name="Wilczek-Boney K.B."/>
            <person name="Lee S."/>
            <person name="Kovar C."/>
            <person name="Wu Y."/>
            <person name="Scherer S.E."/>
            <person name="Worley K.C."/>
            <person name="Muzny D.M."/>
            <person name="Gibbs R."/>
        </authorList>
    </citation>
    <scope>NUCLEOTIDE SEQUENCE</scope>
    <source>
        <strain evidence="7">Brora</strain>
    </source>
</reference>
<proteinExistence type="inferred from homology"/>
<dbReference type="PANTHER" id="PTHR13673">
    <property type="entry name" value="ESOPHAGEAL CANCER ASSOCIATED PROTEIN"/>
    <property type="match status" value="1"/>
</dbReference>
<reference evidence="6" key="2">
    <citation type="submission" date="2015-02" db="UniProtKB">
        <authorList>
            <consortium name="EnsemblMetazoa"/>
        </authorList>
    </citation>
    <scope>IDENTIFICATION</scope>
</reference>
<evidence type="ECO:0000256" key="4">
    <source>
        <dbReference type="ARBA" id="ARBA00022753"/>
    </source>
</evidence>
<sequence>MAANEIPRCRDYDNERKRLNASVSREEVTEHPLKPMVSMVTDSRLLRKLSTSTLGSASSSGTSTPRKVPVGLVDPLNLAFEGSDPLSQFVAEMDPLSKMASEYTMQERKESFGKGAISRKSTDENFEPWCTKKAGILSKYTTSEKLSIATSFLSGGEKVVIKTQSSVTDKVKNRLEQLDDFEEGSVREMLNLSQQEYVHRIDELNQALLEAWEQDQRVKALKIVIQCSKLLVDTSVIQFYPSKFVLITDILDTFGQLVYERIRIKAEYYAPGNRNPTQLPENFTPEMVPESAKETCRNWFFKIASIRELIPRLYVEIAVLKSYNFLTSGEFSKGLMRLSKIIRGIGDPIVAAYARCYLCRMGMSVAPEVRNYLYENLYDFLMNYNQLSCAGVQVELSRQKVEFSTYLTLYSPAVDWILQCIAYKASESLLPEIMERCKQQCNSALLLNSIMAAFQPEFIANRSLQFVEMMKECEDTGFPKHFLFRTLGLCLVVADPHENVKLQVLNDVWKIVTKLKNPSHYMSCAEIWIEYTVKHFSKREVNTFLGDIIKHLTPDRAFENHYSQLQGVVDRILNHMHDFSVLFAMDKFLPFVDMFQKESVKVDMCKLIMEAFSRNQLDYTNDPVIINAMMFIAKTAHDSVNALTVEDEKRQIANCIIAFIRKVNFGRDFEQQLNFYVETRQSFSNLEPVLIQLVHHVSSLAMQTRNVVKGHHTRKTAAFARACAAYTFITIPSLTNTLSCFELYLTCGQVALLNQCLGQADACFKAAVNILPELPKMVEIDGKHRSIDPFLKSYVCNFLSTLLVVPDNPEHGVLYLLRGLLNVLHDYVWDTTNETKVHIYLNVLDFLSALSQESYYYHIDKVDSNDRLYGSDPKFLSEVNKMIKIVLDEILSHFKQLRENDLLKQQANLCLELINHIVAHADITNESVATLTVNLWLLAHKEGHMQTKLAAKLLESIKRTATNQVASKLQTINVTAVKINESSTNLKCTEYSTPPRCVAYTELMVESRAILLLGGRSRLVRWGSRTIGPGAGAPCG</sequence>
<accession>T1JKK3</accession>
<name>T1JKK3_STRMM</name>
<organism evidence="6 7">
    <name type="scientific">Strigamia maritima</name>
    <name type="common">European centipede</name>
    <name type="synonym">Geophilus maritimus</name>
    <dbReference type="NCBI Taxonomy" id="126957"/>
    <lineage>
        <taxon>Eukaryota</taxon>
        <taxon>Metazoa</taxon>
        <taxon>Ecdysozoa</taxon>
        <taxon>Arthropoda</taxon>
        <taxon>Myriapoda</taxon>
        <taxon>Chilopoda</taxon>
        <taxon>Pleurostigmophora</taxon>
        <taxon>Geophilomorpha</taxon>
        <taxon>Linotaeniidae</taxon>
        <taxon>Strigamia</taxon>
    </lineage>
</organism>
<dbReference type="GO" id="GO:0015031">
    <property type="term" value="P:protein transport"/>
    <property type="evidence" value="ECO:0007669"/>
    <property type="project" value="UniProtKB-KW"/>
</dbReference>
<protein>
    <recommendedName>
        <fullName evidence="8">VPS35 endosomal protein-sorting factor-like</fullName>
    </recommendedName>
</protein>
<dbReference type="PANTHER" id="PTHR13673:SF0">
    <property type="entry name" value="VPS35 ENDOSOMAL PROTEIN-SORTING FACTOR-LIKE"/>
    <property type="match status" value="1"/>
</dbReference>
<evidence type="ECO:0000256" key="2">
    <source>
        <dbReference type="ARBA" id="ARBA00010704"/>
    </source>
</evidence>
<keyword evidence="5" id="KW-0653">Protein transport</keyword>
<evidence type="ECO:0000256" key="5">
    <source>
        <dbReference type="ARBA" id="ARBA00022927"/>
    </source>
</evidence>
<dbReference type="InterPro" id="IPR029705">
    <property type="entry name" value="VPS35L"/>
</dbReference>
<dbReference type="STRING" id="126957.T1JKK3"/>
<evidence type="ECO:0000256" key="3">
    <source>
        <dbReference type="ARBA" id="ARBA00022448"/>
    </source>
</evidence>
<dbReference type="OMA" id="RVEVCKN"/>
<keyword evidence="7" id="KW-1185">Reference proteome</keyword>
<comment type="subcellular location">
    <subcellularLocation>
        <location evidence="1">Endosome</location>
    </subcellularLocation>
</comment>
<dbReference type="GO" id="GO:0005768">
    <property type="term" value="C:endosome"/>
    <property type="evidence" value="ECO:0007669"/>
    <property type="project" value="UniProtKB-SubCell"/>
</dbReference>
<dbReference type="PhylomeDB" id="T1JKK3"/>
<dbReference type="EnsemblMetazoa" id="SMAR014383-RA">
    <property type="protein sequence ID" value="SMAR014383-PA"/>
    <property type="gene ID" value="SMAR014383"/>
</dbReference>
<dbReference type="eggNOG" id="KOG3682">
    <property type="taxonomic scope" value="Eukaryota"/>
</dbReference>
<dbReference type="EMBL" id="JH431897">
    <property type="status" value="NOT_ANNOTATED_CDS"/>
    <property type="molecule type" value="Genomic_DNA"/>
</dbReference>
<dbReference type="Proteomes" id="UP000014500">
    <property type="component" value="Unassembled WGS sequence"/>
</dbReference>
<evidence type="ECO:0008006" key="8">
    <source>
        <dbReference type="Google" id="ProtNLM"/>
    </source>
</evidence>
<evidence type="ECO:0000313" key="6">
    <source>
        <dbReference type="EnsemblMetazoa" id="SMAR014383-PA"/>
    </source>
</evidence>
<dbReference type="HOGENOM" id="CLU_012270_0_0_1"/>
<keyword evidence="3" id="KW-0813">Transport</keyword>
<comment type="similarity">
    <text evidence="2">Belongs to the VPS35L family.</text>
</comment>
<evidence type="ECO:0000313" key="7">
    <source>
        <dbReference type="Proteomes" id="UP000014500"/>
    </source>
</evidence>
<evidence type="ECO:0000256" key="1">
    <source>
        <dbReference type="ARBA" id="ARBA00004177"/>
    </source>
</evidence>
<keyword evidence="4" id="KW-0967">Endosome</keyword>
<dbReference type="AlphaFoldDB" id="T1JKK3"/>